<feature type="coiled-coil region" evidence="1">
    <location>
        <begin position="31"/>
        <end position="65"/>
    </location>
</feature>
<evidence type="ECO:0000256" key="1">
    <source>
        <dbReference type="SAM" id="Coils"/>
    </source>
</evidence>
<gene>
    <name evidence="2" type="ORF">UFOVP132_92</name>
</gene>
<keyword evidence="1" id="KW-0175">Coiled coil</keyword>
<reference evidence="2" key="1">
    <citation type="submission" date="2020-04" db="EMBL/GenBank/DDBJ databases">
        <authorList>
            <person name="Chiriac C."/>
            <person name="Salcher M."/>
            <person name="Ghai R."/>
            <person name="Kavagutti S V."/>
        </authorList>
    </citation>
    <scope>NUCLEOTIDE SEQUENCE</scope>
</reference>
<protein>
    <submittedName>
        <fullName evidence="2">Uncharacterized protein</fullName>
    </submittedName>
</protein>
<name>A0A6J5LEV0_9CAUD</name>
<dbReference type="EMBL" id="LR796247">
    <property type="protein sequence ID" value="CAB4131450.1"/>
    <property type="molecule type" value="Genomic_DNA"/>
</dbReference>
<proteinExistence type="predicted"/>
<accession>A0A6J5LEV0</accession>
<organism evidence="2">
    <name type="scientific">uncultured Caudovirales phage</name>
    <dbReference type="NCBI Taxonomy" id="2100421"/>
    <lineage>
        <taxon>Viruses</taxon>
        <taxon>Duplodnaviria</taxon>
        <taxon>Heunggongvirae</taxon>
        <taxon>Uroviricota</taxon>
        <taxon>Caudoviricetes</taxon>
        <taxon>Peduoviridae</taxon>
        <taxon>Maltschvirus</taxon>
        <taxon>Maltschvirus maltsch</taxon>
    </lineage>
</organism>
<sequence>MNADLVNLYIEKLLSEVTESVKTRILLQTQLTYTERMNAELQQKNAELEEQISKLEVSLNKRAAKIKED</sequence>
<evidence type="ECO:0000313" key="2">
    <source>
        <dbReference type="EMBL" id="CAB4131450.1"/>
    </source>
</evidence>